<dbReference type="InterPro" id="IPR045608">
    <property type="entry name" value="Trypco2"/>
</dbReference>
<dbReference type="Pfam" id="PF19631">
    <property type="entry name" value="Trypco2"/>
    <property type="match status" value="1"/>
</dbReference>
<dbReference type="STRING" id="76947.GCA_002080435_00457"/>
<organism evidence="2 3">
    <name type="scientific">Sphingobium herbicidovorans (strain ATCC 700291 / DSM 11019 / CCUG 56400 / KCTC 2939 / LMG 18315 / NBRC 16415 / MH)</name>
    <name type="common">Sphingomonas herbicidovorans</name>
    <dbReference type="NCBI Taxonomy" id="1219045"/>
    <lineage>
        <taxon>Bacteria</taxon>
        <taxon>Pseudomonadati</taxon>
        <taxon>Pseudomonadota</taxon>
        <taxon>Alphaproteobacteria</taxon>
        <taxon>Sphingomonadales</taxon>
        <taxon>Sphingomonadaceae</taxon>
        <taxon>Sphingobium</taxon>
    </lineage>
</organism>
<evidence type="ECO:0000313" key="2">
    <source>
        <dbReference type="EMBL" id="KFG91195.1"/>
    </source>
</evidence>
<protein>
    <recommendedName>
        <fullName evidence="1">Trypsin-co-occurring domain-containing protein</fullName>
    </recommendedName>
</protein>
<evidence type="ECO:0000259" key="1">
    <source>
        <dbReference type="Pfam" id="PF19631"/>
    </source>
</evidence>
<name>A0A086PCS7_SPHHM</name>
<sequence length="122" mass="12794">MVSVENEVDSEELSAFVTSTLRAISTGITNAGVRAPKGIAGSFKYQMPKNVSFDVAVTVKHSNEAGAGLKVQVLGIGAGMGGSEAAEKNTVSRVAFEVPWVFETFHEAMFGPQADTGSVRND</sequence>
<dbReference type="AlphaFoldDB" id="A0A086PCS7"/>
<comment type="caution">
    <text evidence="2">The sequence shown here is derived from an EMBL/GenBank/DDBJ whole genome shotgun (WGS) entry which is preliminary data.</text>
</comment>
<gene>
    <name evidence="2" type="ORF">BV98_000954</name>
</gene>
<dbReference type="EMBL" id="JFZA02000005">
    <property type="protein sequence ID" value="KFG91195.1"/>
    <property type="molecule type" value="Genomic_DNA"/>
</dbReference>
<proteinExistence type="predicted"/>
<feature type="domain" description="Trypsin-co-occurring" evidence="1">
    <location>
        <begin position="18"/>
        <end position="85"/>
    </location>
</feature>
<reference evidence="2" key="1">
    <citation type="submission" date="2014-08" db="EMBL/GenBank/DDBJ databases">
        <title>Draft genome sequences of Sphingobium herbicidovorans.</title>
        <authorList>
            <person name="Gan H.M."/>
            <person name="Gan H.Y."/>
            <person name="Savka M.A."/>
        </authorList>
    </citation>
    <scope>NUCLEOTIDE SEQUENCE [LARGE SCALE GENOMIC DNA]</scope>
    <source>
        <strain evidence="2">NBRC 16415</strain>
    </source>
</reference>
<dbReference type="Proteomes" id="UP000024284">
    <property type="component" value="Unassembled WGS sequence"/>
</dbReference>
<accession>A0A086PCS7</accession>
<evidence type="ECO:0000313" key="3">
    <source>
        <dbReference type="Proteomes" id="UP000024284"/>
    </source>
</evidence>
<keyword evidence="3" id="KW-1185">Reference proteome</keyword>